<name>A0A8S5RQ17_9VIRU</name>
<dbReference type="EMBL" id="BK059134">
    <property type="protein sequence ID" value="DAE33423.1"/>
    <property type="molecule type" value="Genomic_DNA"/>
</dbReference>
<sequence>MYESLPPSIINSPLLFSKIPAIRPPSSFCE</sequence>
<protein>
    <submittedName>
        <fullName evidence="1">Uncharacterized protein</fullName>
    </submittedName>
</protein>
<reference evidence="1" key="1">
    <citation type="journal article" date="2021" name="Proc. Natl. Acad. Sci. U.S.A.">
        <title>A Catalog of Tens of Thousands of Viruses from Human Metagenomes Reveals Hidden Associations with Chronic Diseases.</title>
        <authorList>
            <person name="Tisza M.J."/>
            <person name="Buck C.B."/>
        </authorList>
    </citation>
    <scope>NUCLEOTIDE SEQUENCE</scope>
    <source>
        <strain evidence="1">CtQ5V6</strain>
    </source>
</reference>
<accession>A0A8S5RQ17</accession>
<proteinExistence type="predicted"/>
<organism evidence="1">
    <name type="scientific">virus sp. ctQ5V6</name>
    <dbReference type="NCBI Taxonomy" id="2825815"/>
    <lineage>
        <taxon>Viruses</taxon>
    </lineage>
</organism>
<evidence type="ECO:0000313" key="1">
    <source>
        <dbReference type="EMBL" id="DAE33423.1"/>
    </source>
</evidence>